<feature type="compositionally biased region" description="Polar residues" evidence="3">
    <location>
        <begin position="251"/>
        <end position="262"/>
    </location>
</feature>
<dbReference type="Proteomes" id="UP000812013">
    <property type="component" value="Unassembled WGS sequence"/>
</dbReference>
<evidence type="ECO:0000313" key="6">
    <source>
        <dbReference type="Proteomes" id="UP000812013"/>
    </source>
</evidence>
<gene>
    <name evidence="5" type="ORF">GPJ59_05645</name>
</gene>
<dbReference type="EMBL" id="WTFF01000020">
    <property type="protein sequence ID" value="MBW5481378.1"/>
    <property type="molecule type" value="Genomic_DNA"/>
</dbReference>
<dbReference type="Pfam" id="PF13385">
    <property type="entry name" value="Laminin_G_3"/>
    <property type="match status" value="2"/>
</dbReference>
<keyword evidence="6" id="KW-1185">Reference proteome</keyword>
<feature type="domain" description="LamG-like jellyroll fold" evidence="4">
    <location>
        <begin position="1048"/>
        <end position="1191"/>
    </location>
</feature>
<name>A0ABS6Z0W0_9ACTN</name>
<dbReference type="PANTHER" id="PTHR46943:SF1">
    <property type="entry name" value="PENTRAXIN-RELATED PROTEIN PTX3"/>
    <property type="match status" value="1"/>
</dbReference>
<dbReference type="SUPFAM" id="SSF49899">
    <property type="entry name" value="Concanavalin A-like lectins/glucanases"/>
    <property type="match status" value="2"/>
</dbReference>
<dbReference type="Gene3D" id="2.60.120.200">
    <property type="match status" value="2"/>
</dbReference>
<accession>A0ABS6Z0W0</accession>
<comment type="caution">
    <text evidence="5">The sequence shown here is derived from an EMBL/GenBank/DDBJ whole genome shotgun (WGS) entry which is preliminary data.</text>
</comment>
<reference evidence="5 6" key="1">
    <citation type="submission" date="2019-12" db="EMBL/GenBank/DDBJ databases">
        <title>Genome sequence of Streptomyces bambusae.</title>
        <authorList>
            <person name="Bansal K."/>
            <person name="Choksket S."/>
            <person name="Korpole S."/>
            <person name="Patil P.B."/>
        </authorList>
    </citation>
    <scope>NUCLEOTIDE SEQUENCE [LARGE SCALE GENOMIC DNA]</scope>
    <source>
        <strain evidence="5 6">SK60</strain>
    </source>
</reference>
<evidence type="ECO:0000256" key="3">
    <source>
        <dbReference type="SAM" id="MobiDB-lite"/>
    </source>
</evidence>
<feature type="domain" description="LamG-like jellyroll fold" evidence="4">
    <location>
        <begin position="821"/>
        <end position="961"/>
    </location>
</feature>
<sequence>MTHHHSGGGLRRTVLRRASLAAVTAGALVATTLGLEQWSGTDRARTPEPVAVGTPVQTEAEALTAARKTGKQVEVLGLRTEQREIFAAPDGTYTAREYTEPVHAVQNGKWVDIDKTLVKRADGSVTPKAATVALTFSGGEAGKPFVTMRRGTREMALTWPYGKLPAPALDGDTATYADALPGVDLKVRAEANGFGHLLVVKTPQAAADPRLQRLDLGLKSKGLTYKKDANGAVTAEDSAVGGTVFQSGAPSMWDSASSQEAATRTKGPKAVARSLSDARADAPTGKDAAAALAPALEGPGGGGKAAALGVEVSQDKLTLVPDQKLLRDGATVFPVVIDPIQKTADRSGWTAVMSGKPSIGEWRYSGSAGVGKCPTDYSAASCAGIGVRRTAFQIPLSFYKGKQILGATFSARVQHVYWADARAEPIQLQRIGGRTAHLDSGSNWSNTQTATLTTLETLDQKIQPTSCESQANMHFKSGATGGLTNSVRTAANEGWDQMVLGLRAKDESTFGGWKRVCGNAYLSISYNTLPGLIKTTSMSSNPGGGCVTGTGRPYTDVPPTLRAFANDADAGEQVKVRFLVEWKDAAGAAKSYTADTLYKAPTTSTPFEHTVNSTIPENTVISWRVAAHDGDGWGPFSSTCEFMYDKSFPGKPNVFSSQYPATNVYHDGVGAQGTFTFSPNPNDSVPDTDVVKYRYSFDGEPEKEIANTAGGAPASVNWTPTRSGPHWVDVVAVDRAAHPSAKARHSFYVAAGASAAAQWNLADDPGADGADEEQGKYPAAYGPGVTFGVPGPGGTIDRAARFDGTADSWVDAGSTVLDTLKGFSVSAWVRPADLSRDMTVVSQDGTGEPGFVLGYDAVAKTWKFSVPVSDLDTVGEWKALSTGVTPVKDKWVLLTGLVDGATGKLQLYVDKELKGESVRRSTWKSYGALQIGRHIDKAGYEDPFTGDLAEVRVFSRPLLPAQISEITTVKPDRKGYWQLNANQSGASPEVAGSQVLTLAGDAAVYAPGEPDPLAETVPPAPMIGAGHLALDGSGDYAWTAAAPVTGAASFTLSARVQVSSVDATASQTVFSLPGANTNRVQVRYQGATKQWELAVATADTVGATVKTFSDNQALPDTNPVGQHLAVVYDAFAGQIRLYVGGQLAASAQGVDNTTWAATGGLQVGRSARGNPEYFAGAIDEVRAYNGAVDPTAVAQLATAIELTDR</sequence>
<feature type="region of interest" description="Disordered" evidence="3">
    <location>
        <begin position="251"/>
        <end position="283"/>
    </location>
</feature>
<evidence type="ECO:0000313" key="5">
    <source>
        <dbReference type="EMBL" id="MBW5481378.1"/>
    </source>
</evidence>
<protein>
    <recommendedName>
        <fullName evidence="4">LamG-like jellyroll fold domain-containing protein</fullName>
    </recommendedName>
</protein>
<proteinExistence type="predicted"/>
<dbReference type="RefSeq" id="WP_219665262.1">
    <property type="nucleotide sequence ID" value="NZ_WTFF01000020.1"/>
</dbReference>
<organism evidence="5 6">
    <name type="scientific">Streptomyces bambusae</name>
    <dbReference type="NCBI Taxonomy" id="1550616"/>
    <lineage>
        <taxon>Bacteria</taxon>
        <taxon>Bacillati</taxon>
        <taxon>Actinomycetota</taxon>
        <taxon>Actinomycetes</taxon>
        <taxon>Kitasatosporales</taxon>
        <taxon>Streptomycetaceae</taxon>
        <taxon>Streptomyces</taxon>
    </lineage>
</organism>
<evidence type="ECO:0000256" key="1">
    <source>
        <dbReference type="ARBA" id="ARBA00022729"/>
    </source>
</evidence>
<evidence type="ECO:0000256" key="2">
    <source>
        <dbReference type="ARBA" id="ARBA00023157"/>
    </source>
</evidence>
<evidence type="ECO:0000259" key="4">
    <source>
        <dbReference type="SMART" id="SM00560"/>
    </source>
</evidence>
<keyword evidence="2" id="KW-1015">Disulfide bond</keyword>
<keyword evidence="1" id="KW-0732">Signal</keyword>
<dbReference type="InterPro" id="IPR013320">
    <property type="entry name" value="ConA-like_dom_sf"/>
</dbReference>
<dbReference type="InterPro" id="IPR042837">
    <property type="entry name" value="PTX3"/>
</dbReference>
<dbReference type="SMART" id="SM00560">
    <property type="entry name" value="LamGL"/>
    <property type="match status" value="2"/>
</dbReference>
<dbReference type="InterPro" id="IPR006558">
    <property type="entry name" value="LamG-like"/>
</dbReference>
<dbReference type="PANTHER" id="PTHR46943">
    <property type="entry name" value="PENTRAXIN-RELATED PROTEIN PTX3"/>
    <property type="match status" value="1"/>
</dbReference>